<evidence type="ECO:0000256" key="3">
    <source>
        <dbReference type="ARBA" id="ARBA00004963"/>
    </source>
</evidence>
<dbReference type="HAMAP" id="MF_01374">
    <property type="entry name" value="Glyoxalase_2"/>
    <property type="match status" value="1"/>
</dbReference>
<comment type="catalytic activity">
    <reaction evidence="1">
        <text>an S-(2-hydroxyacyl)glutathione + H2O = a 2-hydroxy carboxylate + glutathione + H(+)</text>
        <dbReference type="Rhea" id="RHEA:21864"/>
        <dbReference type="ChEBI" id="CHEBI:15377"/>
        <dbReference type="ChEBI" id="CHEBI:15378"/>
        <dbReference type="ChEBI" id="CHEBI:57925"/>
        <dbReference type="ChEBI" id="CHEBI:58896"/>
        <dbReference type="ChEBI" id="CHEBI:71261"/>
        <dbReference type="EC" id="3.1.2.6"/>
    </reaction>
</comment>
<sequence>MILSSTVYRITLGFRCISISSSSAIFRNCLRTTRATTAFENLCRTSFHSSQVIVSQKDMKIRLLPALKDNYMYLLIDEGTKLCAAVDPVEPQTIMSAVQEEGVKLTTILTTHHHWDHSGGNVGLVKLVPGLDVLGGDERIEALTKKVTHGDEIKLGSLNIKCLFTPCHTTGHICYFVTSEDFEQPAVFTGDTLFVAGCGRFFEGNPQQMYHALIEVLASLPHNTRVFCGHEYTINNLKFAAHVEPNNKAIKDKMVWSKSQRDKNCPTIPSTIGEELLFNPFMRVREETVQHHSGCIDPIESLPKTTKPQKTVRSRTTRTPLMRTPTAFVYGIISFHWSTVYARINERFLSFFLSFPAENLRCRLVLPFSSLQRQYLESGKIE</sequence>
<comment type="caution">
    <text evidence="11">The sequence shown here is derived from an EMBL/GenBank/DDBJ whole genome shotgun (WGS) entry which is preliminary data.</text>
</comment>
<keyword evidence="7 11" id="KW-0378">Hydrolase</keyword>
<dbReference type="InterPro" id="IPR035680">
    <property type="entry name" value="Clx_II_MBL"/>
</dbReference>
<dbReference type="PANTHER" id="PTHR11935:SF94">
    <property type="entry name" value="TENZING NORGAY, ISOFORM C"/>
    <property type="match status" value="1"/>
</dbReference>
<evidence type="ECO:0000313" key="12">
    <source>
        <dbReference type="Proteomes" id="UP000597762"/>
    </source>
</evidence>
<dbReference type="GO" id="GO:0046872">
    <property type="term" value="F:metal ion binding"/>
    <property type="evidence" value="ECO:0007669"/>
    <property type="project" value="UniProtKB-KW"/>
</dbReference>
<evidence type="ECO:0000256" key="4">
    <source>
        <dbReference type="ARBA" id="ARBA00006759"/>
    </source>
</evidence>
<keyword evidence="8" id="KW-0862">Zinc</keyword>
<evidence type="ECO:0000256" key="9">
    <source>
        <dbReference type="ARBA" id="ARBA00031044"/>
    </source>
</evidence>
<dbReference type="GO" id="GO:0004416">
    <property type="term" value="F:hydroxyacylglutathione hydrolase activity"/>
    <property type="evidence" value="ECO:0007669"/>
    <property type="project" value="UniProtKB-EC"/>
</dbReference>
<dbReference type="AlphaFoldDB" id="A0A812BQ43"/>
<evidence type="ECO:0000256" key="2">
    <source>
        <dbReference type="ARBA" id="ARBA00001947"/>
    </source>
</evidence>
<dbReference type="Pfam" id="PF00753">
    <property type="entry name" value="Lactamase_B"/>
    <property type="match status" value="1"/>
</dbReference>
<dbReference type="EMBL" id="CAHIKZ030000739">
    <property type="protein sequence ID" value="CAE1236213.1"/>
    <property type="molecule type" value="Genomic_DNA"/>
</dbReference>
<dbReference type="SUPFAM" id="SSF56281">
    <property type="entry name" value="Metallo-hydrolase/oxidoreductase"/>
    <property type="match status" value="1"/>
</dbReference>
<dbReference type="CDD" id="cd07723">
    <property type="entry name" value="hydroxyacylglutathione_hydrolase_MBL-fold"/>
    <property type="match status" value="1"/>
</dbReference>
<evidence type="ECO:0000259" key="10">
    <source>
        <dbReference type="SMART" id="SM00849"/>
    </source>
</evidence>
<comment type="cofactor">
    <cofactor evidence="2">
        <name>Zn(2+)</name>
        <dbReference type="ChEBI" id="CHEBI:29105"/>
    </cofactor>
</comment>
<dbReference type="InterPro" id="IPR017782">
    <property type="entry name" value="Hydroxyacylglutathione_Hdrlase"/>
</dbReference>
<evidence type="ECO:0000313" key="11">
    <source>
        <dbReference type="EMBL" id="CAE1236213.1"/>
    </source>
</evidence>
<dbReference type="PANTHER" id="PTHR11935">
    <property type="entry name" value="BETA LACTAMASE DOMAIN"/>
    <property type="match status" value="1"/>
</dbReference>
<dbReference type="GO" id="GO:0019243">
    <property type="term" value="P:methylglyoxal catabolic process to D-lactate via S-lactoyl-glutathione"/>
    <property type="evidence" value="ECO:0007669"/>
    <property type="project" value="InterPro"/>
</dbReference>
<reference evidence="11" key="1">
    <citation type="submission" date="2021-01" db="EMBL/GenBank/DDBJ databases">
        <authorList>
            <person name="Li R."/>
            <person name="Bekaert M."/>
        </authorList>
    </citation>
    <scope>NUCLEOTIDE SEQUENCE</scope>
    <source>
        <strain evidence="11">Farmed</strain>
    </source>
</reference>
<dbReference type="OrthoDB" id="515692at2759"/>
<comment type="similarity">
    <text evidence="4">Belongs to the metallo-beta-lactamase superfamily. Glyoxalase II family.</text>
</comment>
<dbReference type="SMART" id="SM00849">
    <property type="entry name" value="Lactamase_B"/>
    <property type="match status" value="1"/>
</dbReference>
<dbReference type="EC" id="3.1.2.6" evidence="5"/>
<organism evidence="11 12">
    <name type="scientific">Acanthosepion pharaonis</name>
    <name type="common">Pharaoh cuttlefish</name>
    <name type="synonym">Sepia pharaonis</name>
    <dbReference type="NCBI Taxonomy" id="158019"/>
    <lineage>
        <taxon>Eukaryota</taxon>
        <taxon>Metazoa</taxon>
        <taxon>Spiralia</taxon>
        <taxon>Lophotrochozoa</taxon>
        <taxon>Mollusca</taxon>
        <taxon>Cephalopoda</taxon>
        <taxon>Coleoidea</taxon>
        <taxon>Decapodiformes</taxon>
        <taxon>Sepiida</taxon>
        <taxon>Sepiina</taxon>
        <taxon>Sepiidae</taxon>
        <taxon>Acanthosepion</taxon>
    </lineage>
</organism>
<dbReference type="FunFam" id="3.60.15.10:FF:000019">
    <property type="entry name" value="Hydroxyacylglutathione hydrolase, mitochondrial"/>
    <property type="match status" value="1"/>
</dbReference>
<accession>A0A812BQ43</accession>
<dbReference type="InterPro" id="IPR036866">
    <property type="entry name" value="RibonucZ/Hydroxyglut_hydro"/>
</dbReference>
<dbReference type="Proteomes" id="UP000597762">
    <property type="component" value="Unassembled WGS sequence"/>
</dbReference>
<gene>
    <name evidence="11" type="ORF">SPHA_20148</name>
</gene>
<proteinExistence type="inferred from homology"/>
<keyword evidence="6" id="KW-0479">Metal-binding</keyword>
<dbReference type="Gene3D" id="3.60.15.10">
    <property type="entry name" value="Ribonuclease Z/Hydroxyacylglutathione hydrolase-like"/>
    <property type="match status" value="1"/>
</dbReference>
<evidence type="ECO:0000256" key="8">
    <source>
        <dbReference type="ARBA" id="ARBA00022833"/>
    </source>
</evidence>
<comment type="pathway">
    <text evidence="3">Secondary metabolite metabolism; methylglyoxal degradation; (R)-lactate from methylglyoxal: step 2/2.</text>
</comment>
<evidence type="ECO:0000256" key="1">
    <source>
        <dbReference type="ARBA" id="ARBA00001623"/>
    </source>
</evidence>
<dbReference type="NCBIfam" id="TIGR03413">
    <property type="entry name" value="GSH_gloB"/>
    <property type="match status" value="1"/>
</dbReference>
<protein>
    <recommendedName>
        <fullName evidence="5">hydroxyacylglutathione hydrolase</fullName>
        <ecNumber evidence="5">3.1.2.6</ecNumber>
    </recommendedName>
    <alternativeName>
        <fullName evidence="9">Glyoxalase II</fullName>
    </alternativeName>
</protein>
<dbReference type="InterPro" id="IPR032282">
    <property type="entry name" value="HAGH_C"/>
</dbReference>
<keyword evidence="12" id="KW-1185">Reference proteome</keyword>
<dbReference type="Pfam" id="PF16123">
    <property type="entry name" value="HAGH_C"/>
    <property type="match status" value="1"/>
</dbReference>
<evidence type="ECO:0000256" key="7">
    <source>
        <dbReference type="ARBA" id="ARBA00022801"/>
    </source>
</evidence>
<feature type="domain" description="Metallo-beta-lactamase" evidence="10">
    <location>
        <begin position="69"/>
        <end position="230"/>
    </location>
</feature>
<evidence type="ECO:0000256" key="5">
    <source>
        <dbReference type="ARBA" id="ARBA00011917"/>
    </source>
</evidence>
<dbReference type="InterPro" id="IPR001279">
    <property type="entry name" value="Metallo-B-lactamas"/>
</dbReference>
<name>A0A812BQ43_ACAPH</name>
<evidence type="ECO:0000256" key="6">
    <source>
        <dbReference type="ARBA" id="ARBA00022723"/>
    </source>
</evidence>